<dbReference type="KEGG" id="saal:L336_0950"/>
<comment type="pathway">
    <text evidence="4">Pyrimidine metabolism; dTTP biosynthesis.</text>
</comment>
<evidence type="ECO:0000256" key="4">
    <source>
        <dbReference type="HAMAP-Rule" id="MF_00008"/>
    </source>
</evidence>
<feature type="binding site" description="in other chain" evidence="4">
    <location>
        <begin position="224"/>
        <end position="227"/>
    </location>
    <ligand>
        <name>dUMP</name>
        <dbReference type="ChEBI" id="CHEBI:246422"/>
        <note>ligand shared between dimeric partners</note>
    </ligand>
</feature>
<keyword evidence="3 4" id="KW-0808">Transferase</keyword>
<dbReference type="Pfam" id="PF00303">
    <property type="entry name" value="Thymidylat_synt"/>
    <property type="match status" value="1"/>
</dbReference>
<dbReference type="PANTHER" id="PTHR11548">
    <property type="entry name" value="THYMIDYLATE SYNTHASE 1"/>
    <property type="match status" value="1"/>
</dbReference>
<feature type="binding site" description="in other chain" evidence="4">
    <location>
        <position position="27"/>
    </location>
    <ligand>
        <name>dUMP</name>
        <dbReference type="ChEBI" id="CHEBI:246422"/>
        <note>ligand shared between dimeric partners</note>
    </ligand>
</feature>
<evidence type="ECO:0000256" key="2">
    <source>
        <dbReference type="ARBA" id="ARBA00022603"/>
    </source>
</evidence>
<dbReference type="InterPro" id="IPR045097">
    <property type="entry name" value="Thymidate_synth/dCMP_Mease"/>
</dbReference>
<evidence type="ECO:0000256" key="3">
    <source>
        <dbReference type="ARBA" id="ARBA00022679"/>
    </source>
</evidence>
<evidence type="ECO:0000313" key="6">
    <source>
        <dbReference type="EMBL" id="AGL62649.1"/>
    </source>
</evidence>
<dbReference type="RefSeq" id="WP_015642099.1">
    <property type="nucleotide sequence ID" value="NC_021219.1"/>
</dbReference>
<comment type="subcellular location">
    <subcellularLocation>
        <location evidence="4">Cytoplasm</location>
    </subcellularLocation>
</comment>
<dbReference type="PRINTS" id="PR00108">
    <property type="entry name" value="THYMDSNTHASE"/>
</dbReference>
<comment type="caution">
    <text evidence="4">Lacks conserved residue(s) required for the propagation of feature annotation.</text>
</comment>
<dbReference type="PANTHER" id="PTHR11548:SF9">
    <property type="entry name" value="THYMIDYLATE SYNTHASE"/>
    <property type="match status" value="1"/>
</dbReference>
<feature type="binding site" description="in other chain" evidence="4">
    <location>
        <position position="235"/>
    </location>
    <ligand>
        <name>dUMP</name>
        <dbReference type="ChEBI" id="CHEBI:246422"/>
        <note>ligand shared between dimeric partners</note>
    </ligand>
</feature>
<dbReference type="OrthoDB" id="9774633at2"/>
<feature type="binding site" evidence="4">
    <location>
        <position position="227"/>
    </location>
    <ligand>
        <name>(6R)-5,10-methylene-5,6,7,8-tetrahydrofolate</name>
        <dbReference type="ChEBI" id="CHEBI:15636"/>
    </ligand>
</feature>
<comment type="similarity">
    <text evidence="4">Belongs to the thymidylate synthase family. Bacterial-type ThyA subfamily.</text>
</comment>
<organism evidence="6 7">
    <name type="scientific">Candidatus Saccharimonas aalborgensis</name>
    <dbReference type="NCBI Taxonomy" id="1332188"/>
    <lineage>
        <taxon>Bacteria</taxon>
        <taxon>Candidatus Saccharimonadota</taxon>
        <taxon>Candidatus Saccharimonadia</taxon>
        <taxon>Candidatus Saccharimonadales</taxon>
        <taxon>Candidatus Saccharimonadaceae</taxon>
        <taxon>Candidatus Saccharimonas</taxon>
    </lineage>
</organism>
<dbReference type="SUPFAM" id="SSF55831">
    <property type="entry name" value="Thymidylate synthase/dCMP hydroxymethylase"/>
    <property type="match status" value="1"/>
</dbReference>
<comment type="subunit">
    <text evidence="4">Homodimer.</text>
</comment>
<feature type="binding site" evidence="4">
    <location>
        <position position="323"/>
    </location>
    <ligand>
        <name>(6R)-5,10-methylene-5,6,7,8-tetrahydrofolate</name>
        <dbReference type="ChEBI" id="CHEBI:15636"/>
    </ligand>
</feature>
<feature type="binding site" description="in other chain" evidence="4">
    <location>
        <begin position="265"/>
        <end position="267"/>
    </location>
    <ligand>
        <name>dUMP</name>
        <dbReference type="ChEBI" id="CHEBI:246422"/>
        <note>ligand shared between dimeric partners</note>
    </ligand>
</feature>
<dbReference type="EMBL" id="CP005957">
    <property type="protein sequence ID" value="AGL62649.1"/>
    <property type="molecule type" value="Genomic_DNA"/>
</dbReference>
<keyword evidence="7" id="KW-1185">Reference proteome</keyword>
<dbReference type="EC" id="2.1.1.45" evidence="1 4"/>
<dbReference type="Proteomes" id="UP000013893">
    <property type="component" value="Chromosome"/>
</dbReference>
<dbReference type="NCBIfam" id="TIGR03284">
    <property type="entry name" value="thym_sym"/>
    <property type="match status" value="1"/>
</dbReference>
<dbReference type="GO" id="GO:0004799">
    <property type="term" value="F:thymidylate synthase activity"/>
    <property type="evidence" value="ECO:0007669"/>
    <property type="project" value="UniProtKB-UniRule"/>
</dbReference>
<dbReference type="HOGENOM" id="CLU_021669_0_0_0"/>
<dbReference type="STRING" id="1332188.L336_0950"/>
<dbReference type="PATRIC" id="fig|1332188.3.peg.947"/>
<dbReference type="InterPro" id="IPR036926">
    <property type="entry name" value="Thymidate_synth/dCMP_Mease_sf"/>
</dbReference>
<evidence type="ECO:0000259" key="5">
    <source>
        <dbReference type="Pfam" id="PF00303"/>
    </source>
</evidence>
<comment type="function">
    <text evidence="4">Catalyzes the reductive methylation of 2'-deoxyuridine-5'-monophosphate (dUMP) to 2'-deoxythymidine-5'-monophosphate (dTMP) while utilizing 5,10-methylenetetrahydrofolate (mTHF) as the methyl donor and reductant in the reaction, yielding dihydrofolate (DHF) as a by-product. This enzymatic reaction provides an intracellular de novo source of dTMP, an essential precursor for DNA biosynthesis.</text>
</comment>
<sequence length="324" mass="37744">MKKPRAELQYLHWAKKILDEGEPTDDRTGVGTIDLFGEPQMRVDLREEFPLLTSKLVAHRLVRSELAWMLRGDTNLRYLAEQDNHIWDEWPFVSYLRSEGIEVPEQGSDEWKQEKDTYLKRILTDKTFADKYGDLGPVYGHQWRAWEGYHGQPIDQLRQVQEALRTNDRSMGRRLIVSAWNVGNLEEMNKAGLPPCHTLFQFNASNKTDPTTGKKYLDMKLYQRSADWFLGVPFNMVQYAMLLSAMAHVTGRTPRYFYHTFGSAHIYKNHEEQVRAQLAREGELYEPPRLEINPRVTDISDFEADDFTIIGYKHHPAIKGQVAI</sequence>
<name>R4PNU5_9BACT</name>
<keyword evidence="4" id="KW-0963">Cytoplasm</keyword>
<comment type="catalytic activity">
    <reaction evidence="4">
        <text>dUMP + (6R)-5,10-methylene-5,6,7,8-tetrahydrofolate = 7,8-dihydrofolate + dTMP</text>
        <dbReference type="Rhea" id="RHEA:12104"/>
        <dbReference type="ChEBI" id="CHEBI:15636"/>
        <dbReference type="ChEBI" id="CHEBI:57451"/>
        <dbReference type="ChEBI" id="CHEBI:63528"/>
        <dbReference type="ChEBI" id="CHEBI:246422"/>
        <dbReference type="EC" id="2.1.1.45"/>
    </reaction>
</comment>
<dbReference type="GO" id="GO:0032259">
    <property type="term" value="P:methylation"/>
    <property type="evidence" value="ECO:0007669"/>
    <property type="project" value="UniProtKB-KW"/>
</dbReference>
<reference evidence="6 7" key="1">
    <citation type="journal article" date="2013" name="Nat. Biotechnol.">
        <title>Genome sequences of rare, uncultured bacteria obtained by differential coverage binning of multiple metagenomes.</title>
        <authorList>
            <person name="Albertsen M."/>
            <person name="Hugenholtz P."/>
            <person name="Skarshewski A."/>
            <person name="Nielsen K.L."/>
            <person name="Tyson G.W."/>
            <person name="Nielsen P.H."/>
        </authorList>
    </citation>
    <scope>NUCLEOTIDE SEQUENCE [LARGE SCALE GENOMIC DNA]</scope>
    <source>
        <strain evidence="6">TM71</strain>
    </source>
</reference>
<dbReference type="InterPro" id="IPR000398">
    <property type="entry name" value="Thymidylate_synthase"/>
</dbReference>
<feature type="domain" description="Thymidylate synthase/dCMP hydroxymethylase" evidence="5">
    <location>
        <begin position="9"/>
        <end position="324"/>
    </location>
</feature>
<dbReference type="UniPathway" id="UPA00575"/>
<evidence type="ECO:0000256" key="1">
    <source>
        <dbReference type="ARBA" id="ARBA00011947"/>
    </source>
</evidence>
<proteinExistence type="inferred from homology"/>
<dbReference type="AlphaFoldDB" id="R4PNU5"/>
<dbReference type="InterPro" id="IPR023451">
    <property type="entry name" value="Thymidate_synth/dCMP_Mease_dom"/>
</dbReference>
<dbReference type="NCBIfam" id="NF002496">
    <property type="entry name" value="PRK01827.1-2"/>
    <property type="match status" value="1"/>
</dbReference>
<keyword evidence="4" id="KW-0545">Nucleotide biosynthesis</keyword>
<gene>
    <name evidence="6" type="primary">thyB</name>
    <name evidence="4" type="synonym">thyA</name>
    <name evidence="6" type="ORF">L336_0950</name>
</gene>
<evidence type="ECO:0000313" key="7">
    <source>
        <dbReference type="Proteomes" id="UP000013893"/>
    </source>
</evidence>
<dbReference type="GO" id="GO:0006231">
    <property type="term" value="P:dTMP biosynthetic process"/>
    <property type="evidence" value="ECO:0007669"/>
    <property type="project" value="UniProtKB-UniRule"/>
</dbReference>
<dbReference type="CDD" id="cd00351">
    <property type="entry name" value="TS_Pyrimidine_HMase"/>
    <property type="match status" value="1"/>
</dbReference>
<dbReference type="GO" id="GO:0005829">
    <property type="term" value="C:cytosol"/>
    <property type="evidence" value="ECO:0007669"/>
    <property type="project" value="TreeGrafter"/>
</dbReference>
<accession>R4PNU5</accession>
<dbReference type="GO" id="GO:0006235">
    <property type="term" value="P:dTTP biosynthetic process"/>
    <property type="evidence" value="ECO:0007669"/>
    <property type="project" value="UniProtKB-UniRule"/>
</dbReference>
<feature type="active site" description="Nucleophile" evidence="4">
    <location>
        <position position="196"/>
    </location>
</feature>
<dbReference type="HAMAP" id="MF_00008">
    <property type="entry name" value="Thymidy_synth_bact"/>
    <property type="match status" value="1"/>
</dbReference>
<dbReference type="Gene3D" id="3.30.572.10">
    <property type="entry name" value="Thymidylate synthase/dCMP hydroxymethylase domain"/>
    <property type="match status" value="1"/>
</dbReference>
<keyword evidence="2 4" id="KW-0489">Methyltransferase</keyword>
<feature type="binding site" evidence="4">
    <location>
        <begin position="173"/>
        <end position="174"/>
    </location>
    <ligand>
        <name>dUMP</name>
        <dbReference type="ChEBI" id="CHEBI:246422"/>
        <note>ligand shared between dimeric partners</note>
    </ligand>
</feature>
<protein>
    <recommendedName>
        <fullName evidence="1 4">Thymidylate synthase</fullName>
        <shortName evidence="4">TS</shortName>
        <shortName evidence="4">TSase</shortName>
        <ecNumber evidence="1 4">2.1.1.45</ecNumber>
    </recommendedName>
</protein>